<evidence type="ECO:0000256" key="2">
    <source>
        <dbReference type="SAM" id="SignalP"/>
    </source>
</evidence>
<name>A0A7J7FFE1_DICBM</name>
<keyword evidence="2" id="KW-0732">Signal</keyword>
<dbReference type="EMBL" id="JACDTQ010000745">
    <property type="protein sequence ID" value="KAF5926783.1"/>
    <property type="molecule type" value="Genomic_DNA"/>
</dbReference>
<feature type="signal peptide" evidence="2">
    <location>
        <begin position="1"/>
        <end position="24"/>
    </location>
</feature>
<feature type="compositionally biased region" description="Pro residues" evidence="1">
    <location>
        <begin position="87"/>
        <end position="110"/>
    </location>
</feature>
<dbReference type="AlphaFoldDB" id="A0A7J7FFE1"/>
<feature type="compositionally biased region" description="Pro residues" evidence="1">
    <location>
        <begin position="64"/>
        <end position="77"/>
    </location>
</feature>
<feature type="chain" id="PRO_5029746690" evidence="2">
    <location>
        <begin position="25"/>
        <end position="204"/>
    </location>
</feature>
<accession>A0A7J7FFE1</accession>
<sequence length="204" mass="22974">MEKLTSIFSLLALIACSMLHKTSSREEPVLFAWCKKGTSRLKSGKRNFCLSLTHPSESQEVPRGPYPPGQLPPPPRLPYKRGQNPSRLPPLRGPGLIPPPPPLHPPGRIPPPRRRRPPFGQAHIPSQPLPLGPIRHPPPFPGYPKPRFPPRPYPPGLPLFAPLHPNRKLTIKTTTTATTTTRYLRNDIFQLLRLHQLFTECMKV</sequence>
<comment type="caution">
    <text evidence="3">The sequence shown here is derived from an EMBL/GenBank/DDBJ whole genome shotgun (WGS) entry which is preliminary data.</text>
</comment>
<feature type="region of interest" description="Disordered" evidence="1">
    <location>
        <begin position="54"/>
        <end position="151"/>
    </location>
</feature>
<dbReference type="Proteomes" id="UP000551758">
    <property type="component" value="Unassembled WGS sequence"/>
</dbReference>
<organism evidence="3 4">
    <name type="scientific">Diceros bicornis minor</name>
    <name type="common">South-central black rhinoceros</name>
    <dbReference type="NCBI Taxonomy" id="77932"/>
    <lineage>
        <taxon>Eukaryota</taxon>
        <taxon>Metazoa</taxon>
        <taxon>Chordata</taxon>
        <taxon>Craniata</taxon>
        <taxon>Vertebrata</taxon>
        <taxon>Euteleostomi</taxon>
        <taxon>Mammalia</taxon>
        <taxon>Eutheria</taxon>
        <taxon>Laurasiatheria</taxon>
        <taxon>Perissodactyla</taxon>
        <taxon>Rhinocerotidae</taxon>
        <taxon>Diceros</taxon>
    </lineage>
</organism>
<gene>
    <name evidence="3" type="ORF">HPG69_001413</name>
</gene>
<keyword evidence="4" id="KW-1185">Reference proteome</keyword>
<reference evidence="3 4" key="1">
    <citation type="journal article" date="2020" name="Mol. Biol. Evol.">
        <title>Interspecific Gene Flow and the Evolution of Specialization in Black and White Rhinoceros.</title>
        <authorList>
            <person name="Moodley Y."/>
            <person name="Westbury M.V."/>
            <person name="Russo I.M."/>
            <person name="Gopalakrishnan S."/>
            <person name="Rakotoarivelo A."/>
            <person name="Olsen R.A."/>
            <person name="Prost S."/>
            <person name="Tunstall T."/>
            <person name="Ryder O.A."/>
            <person name="Dalen L."/>
            <person name="Bruford M.W."/>
        </authorList>
    </citation>
    <scope>NUCLEOTIDE SEQUENCE [LARGE SCALE GENOMIC DNA]</scope>
    <source>
        <strain evidence="3">SBR-YM</strain>
        <tissue evidence="3">Skin</tissue>
    </source>
</reference>
<proteinExistence type="predicted"/>
<evidence type="ECO:0000256" key="1">
    <source>
        <dbReference type="SAM" id="MobiDB-lite"/>
    </source>
</evidence>
<evidence type="ECO:0000313" key="3">
    <source>
        <dbReference type="EMBL" id="KAF5926783.1"/>
    </source>
</evidence>
<evidence type="ECO:0000313" key="4">
    <source>
        <dbReference type="Proteomes" id="UP000551758"/>
    </source>
</evidence>
<protein>
    <submittedName>
        <fullName evidence="3">Uncharacterized protein</fullName>
    </submittedName>
</protein>
<feature type="compositionally biased region" description="Pro residues" evidence="1">
    <location>
        <begin position="127"/>
        <end position="151"/>
    </location>
</feature>
<dbReference type="PROSITE" id="PS51257">
    <property type="entry name" value="PROKAR_LIPOPROTEIN"/>
    <property type="match status" value="1"/>
</dbReference>